<organism evidence="1 2">
    <name type="scientific">Penicillium angulare</name>
    <dbReference type="NCBI Taxonomy" id="116970"/>
    <lineage>
        <taxon>Eukaryota</taxon>
        <taxon>Fungi</taxon>
        <taxon>Dikarya</taxon>
        <taxon>Ascomycota</taxon>
        <taxon>Pezizomycotina</taxon>
        <taxon>Eurotiomycetes</taxon>
        <taxon>Eurotiomycetidae</taxon>
        <taxon>Eurotiales</taxon>
        <taxon>Aspergillaceae</taxon>
        <taxon>Penicillium</taxon>
    </lineage>
</organism>
<dbReference type="OrthoDB" id="4719016at2759"/>
<name>A0A9W9K984_9EURO</name>
<dbReference type="EMBL" id="JAPQKH010000005">
    <property type="protein sequence ID" value="KAJ5097708.1"/>
    <property type="molecule type" value="Genomic_DNA"/>
</dbReference>
<evidence type="ECO:0000313" key="1">
    <source>
        <dbReference type="EMBL" id="KAJ5097708.1"/>
    </source>
</evidence>
<keyword evidence="2" id="KW-1185">Reference proteome</keyword>
<proteinExistence type="predicted"/>
<sequence>MEVAIAPQLGFTYSSSSQKDIELDNTPFVTDSETMYYLEQLLDPEGKPLENATNALPEVLHKFLRVIGKNTRALLRQHVGESDLTRNPEKYEIYKQEYRDSREYARLDVNKVLFLIHEEFLIRNPLPLGPVADPHSTEERIRMIMSSVIWMEEIFPASDSEAWKLRFVELSTGTTKDDLYWLCLVRQKGFLVGCSLPGEDENILDRLWFWFRANTHREVQLAFSMARRGMLRDVLAEAGRLIRIIEDLRDRIGLPPDLGPTRYI</sequence>
<accession>A0A9W9K984</accession>
<protein>
    <submittedName>
        <fullName evidence="1">RelA/SpoT</fullName>
    </submittedName>
</protein>
<gene>
    <name evidence="1" type="ORF">N7456_008429</name>
</gene>
<reference evidence="1" key="2">
    <citation type="journal article" date="2023" name="IMA Fungus">
        <title>Comparative genomic study of the Penicillium genus elucidates a diverse pangenome and 15 lateral gene transfer events.</title>
        <authorList>
            <person name="Petersen C."/>
            <person name="Sorensen T."/>
            <person name="Nielsen M.R."/>
            <person name="Sondergaard T.E."/>
            <person name="Sorensen J.L."/>
            <person name="Fitzpatrick D.A."/>
            <person name="Frisvad J.C."/>
            <person name="Nielsen K.L."/>
        </authorList>
    </citation>
    <scope>NUCLEOTIDE SEQUENCE</scope>
    <source>
        <strain evidence="1">IBT 30069</strain>
    </source>
</reference>
<comment type="caution">
    <text evidence="1">The sequence shown here is derived from an EMBL/GenBank/DDBJ whole genome shotgun (WGS) entry which is preliminary data.</text>
</comment>
<reference evidence="1" key="1">
    <citation type="submission" date="2022-11" db="EMBL/GenBank/DDBJ databases">
        <authorList>
            <person name="Petersen C."/>
        </authorList>
    </citation>
    <scope>NUCLEOTIDE SEQUENCE</scope>
    <source>
        <strain evidence="1">IBT 30069</strain>
    </source>
</reference>
<evidence type="ECO:0000313" key="2">
    <source>
        <dbReference type="Proteomes" id="UP001149165"/>
    </source>
</evidence>
<dbReference type="AlphaFoldDB" id="A0A9W9K984"/>
<dbReference type="Proteomes" id="UP001149165">
    <property type="component" value="Unassembled WGS sequence"/>
</dbReference>